<name>A0A1J5TLT6_9ARCH</name>
<gene>
    <name evidence="2" type="ORF">BEU02_00955</name>
</gene>
<keyword evidence="1" id="KW-0812">Transmembrane</keyword>
<dbReference type="Proteomes" id="UP000183686">
    <property type="component" value="Unassembled WGS sequence"/>
</dbReference>
<evidence type="ECO:0000313" key="2">
    <source>
        <dbReference type="EMBL" id="OIR21911.1"/>
    </source>
</evidence>
<dbReference type="AlphaFoldDB" id="A0A1J5TLT6"/>
<dbReference type="EMBL" id="MIYW01000021">
    <property type="protein sequence ID" value="OIR21911.1"/>
    <property type="molecule type" value="Genomic_DNA"/>
</dbReference>
<organism evidence="2 3">
    <name type="scientific">Marine Group III euryarchaeote CG-Epi5</name>
    <dbReference type="NCBI Taxonomy" id="1888999"/>
    <lineage>
        <taxon>Archaea</taxon>
        <taxon>Methanobacteriati</taxon>
        <taxon>Thermoplasmatota</taxon>
        <taxon>Thermoplasmata</taxon>
        <taxon>Candidatus Thermoprofundales</taxon>
    </lineage>
</organism>
<keyword evidence="1" id="KW-1133">Transmembrane helix</keyword>
<sequence>MLMNWLGLLSFKAARDPELAPHAYLMYLLLWTLVVGLFVLFLFPLLGNTIGFVIIAVLIFIFVYQVWYFHNNDLFAD</sequence>
<evidence type="ECO:0000313" key="3">
    <source>
        <dbReference type="Proteomes" id="UP000183686"/>
    </source>
</evidence>
<proteinExistence type="predicted"/>
<accession>A0A1J5TLT6</accession>
<feature type="transmembrane region" description="Helical" evidence="1">
    <location>
        <begin position="50"/>
        <end position="69"/>
    </location>
</feature>
<reference evidence="2 3" key="1">
    <citation type="submission" date="2016-08" db="EMBL/GenBank/DDBJ databases">
        <title>New Insights into Marine Group III Euryarchaeota, from dark to light.</title>
        <authorList>
            <person name="Haro-Moreno J.M."/>
            <person name="Rodriguez-Valera F."/>
            <person name="Lopez-Garcia P."/>
            <person name="Moreira D."/>
            <person name="Martin-Cuadrado A.B."/>
        </authorList>
    </citation>
    <scope>NUCLEOTIDE SEQUENCE [LARGE SCALE GENOMIC DNA]</scope>
    <source>
        <strain evidence="2">CG-Epi5</strain>
    </source>
</reference>
<feature type="transmembrane region" description="Helical" evidence="1">
    <location>
        <begin position="24"/>
        <end position="43"/>
    </location>
</feature>
<protein>
    <submittedName>
        <fullName evidence="2">Uncharacterized protein</fullName>
    </submittedName>
</protein>
<evidence type="ECO:0000256" key="1">
    <source>
        <dbReference type="SAM" id="Phobius"/>
    </source>
</evidence>
<keyword evidence="1" id="KW-0472">Membrane</keyword>
<comment type="caution">
    <text evidence="2">The sequence shown here is derived from an EMBL/GenBank/DDBJ whole genome shotgun (WGS) entry which is preliminary data.</text>
</comment>